<reference evidence="3" key="2">
    <citation type="submission" date="2025-08" db="UniProtKB">
        <authorList>
            <consortium name="Ensembl"/>
        </authorList>
    </citation>
    <scope>IDENTIFICATION</scope>
</reference>
<evidence type="ECO:0000256" key="1">
    <source>
        <dbReference type="ARBA" id="ARBA00010849"/>
    </source>
</evidence>
<dbReference type="Ensembl" id="ENSCHIT00010032076.1">
    <property type="protein sequence ID" value="ENSCHIP00010022709.1"/>
    <property type="gene ID" value="ENSCHIG00010016828.1"/>
</dbReference>
<dbReference type="GO" id="GO:0048188">
    <property type="term" value="C:Set1C/COMPASS complex"/>
    <property type="evidence" value="ECO:0007669"/>
    <property type="project" value="InterPro"/>
</dbReference>
<feature type="coiled-coil region" evidence="2">
    <location>
        <begin position="28"/>
        <end position="55"/>
    </location>
</feature>
<dbReference type="InterPro" id="IPR037856">
    <property type="entry name" value="Sdc1/DPY30"/>
</dbReference>
<organism evidence="3">
    <name type="scientific">Capra hircus</name>
    <name type="common">Goat</name>
    <dbReference type="NCBI Taxonomy" id="9925"/>
    <lineage>
        <taxon>Eukaryota</taxon>
        <taxon>Metazoa</taxon>
        <taxon>Chordata</taxon>
        <taxon>Craniata</taxon>
        <taxon>Vertebrata</taxon>
        <taxon>Euteleostomi</taxon>
        <taxon>Mammalia</taxon>
        <taxon>Eutheria</taxon>
        <taxon>Laurasiatheria</taxon>
        <taxon>Artiodactyla</taxon>
        <taxon>Ruminantia</taxon>
        <taxon>Pecora</taxon>
        <taxon>Bovidae</taxon>
        <taxon>Caprinae</taxon>
        <taxon>Capra</taxon>
    </lineage>
</organism>
<evidence type="ECO:0000313" key="3">
    <source>
        <dbReference type="Ensembl" id="ENSCHIP00010022709.1"/>
    </source>
</evidence>
<evidence type="ECO:0000256" key="2">
    <source>
        <dbReference type="SAM" id="Coils"/>
    </source>
</evidence>
<keyword evidence="2" id="KW-0175">Coiled coil</keyword>
<dbReference type="PANTHER" id="PTHR23356:SF3">
    <property type="entry name" value="DPY30 DOMAIN-CONTAINING PROTEIN 2"/>
    <property type="match status" value="1"/>
</dbReference>
<dbReference type="InterPro" id="IPR007858">
    <property type="entry name" value="Dpy-30_motif"/>
</dbReference>
<accession>A0A8C2R330</accession>
<reference evidence="3" key="1">
    <citation type="submission" date="2019-03" db="EMBL/GenBank/DDBJ databases">
        <title>Genome sequencing and reference-guided assembly of Black Bengal Goat (Capra hircus).</title>
        <authorList>
            <person name="Siddiki A.Z."/>
            <person name="Baten A."/>
            <person name="Billah M."/>
            <person name="Alam M.A.U."/>
            <person name="Shawrob K.S.M."/>
            <person name="Saha S."/>
            <person name="Chowdhury M."/>
            <person name="Rahman A.H."/>
            <person name="Stear M."/>
            <person name="Miah G."/>
            <person name="Das G.B."/>
            <person name="Hossain M.M."/>
            <person name="Kumkum M."/>
            <person name="Islam M.S."/>
            <person name="Mollah A.M."/>
            <person name="Ahsan A."/>
            <person name="Tusar F."/>
            <person name="Khan M.K.I."/>
        </authorList>
    </citation>
    <scope>NUCLEOTIDE SEQUENCE [LARGE SCALE GENOMIC DNA]</scope>
</reference>
<name>A0A8C2R330_CAPHI</name>
<comment type="similarity">
    <text evidence="1">Belongs to the dpy-30 family.</text>
</comment>
<dbReference type="CDD" id="cd22966">
    <property type="entry name" value="DD_DYDC-like"/>
    <property type="match status" value="1"/>
</dbReference>
<dbReference type="InterPro" id="IPR049630">
    <property type="entry name" value="DYDC-like_DD"/>
</dbReference>
<dbReference type="Pfam" id="PF05186">
    <property type="entry name" value="Dpy-30"/>
    <property type="match status" value="1"/>
</dbReference>
<sequence length="124" mass="14786">METNYLKRLAMVQPSDPIEYLAHRLYHYRKTAKAKEQDRQEKTQLQREYENSLKETRMAEMLKQEERAIQERYEECHHQLGRRNSAVGTQPHPVVGTRKCTECTEAPQTYFPSIVMCLYVDQSY</sequence>
<dbReference type="PANTHER" id="PTHR23356">
    <property type="entry name" value="DPY30-RELATED"/>
    <property type="match status" value="1"/>
</dbReference>
<proteinExistence type="inferred from homology"/>
<dbReference type="AlphaFoldDB" id="A0A8C2R330"/>
<protein>
    <submittedName>
        <fullName evidence="3">Uncharacterized protein</fullName>
    </submittedName>
</protein>